<accession>A0A401TAT9</accession>
<keyword evidence="2" id="KW-1185">Reference proteome</keyword>
<dbReference type="Proteomes" id="UP000287033">
    <property type="component" value="Unassembled WGS sequence"/>
</dbReference>
<reference evidence="1 2" key="1">
    <citation type="journal article" date="2018" name="Nat. Ecol. Evol.">
        <title>Shark genomes provide insights into elasmobranch evolution and the origin of vertebrates.</title>
        <authorList>
            <person name="Hara Y"/>
            <person name="Yamaguchi K"/>
            <person name="Onimaru K"/>
            <person name="Kadota M"/>
            <person name="Koyanagi M"/>
            <person name="Keeley SD"/>
            <person name="Tatsumi K"/>
            <person name="Tanaka K"/>
            <person name="Motone F"/>
            <person name="Kageyama Y"/>
            <person name="Nozu R"/>
            <person name="Adachi N"/>
            <person name="Nishimura O"/>
            <person name="Nakagawa R"/>
            <person name="Tanegashima C"/>
            <person name="Kiyatake I"/>
            <person name="Matsumoto R"/>
            <person name="Murakumo K"/>
            <person name="Nishida K"/>
            <person name="Terakita A"/>
            <person name="Kuratani S"/>
            <person name="Sato K"/>
            <person name="Hyodo S Kuraku.S."/>
        </authorList>
    </citation>
    <scope>NUCLEOTIDE SEQUENCE [LARGE SCALE GENOMIC DNA]</scope>
</reference>
<proteinExistence type="predicted"/>
<dbReference type="EMBL" id="BEZZ01020469">
    <property type="protein sequence ID" value="GCC39763.1"/>
    <property type="molecule type" value="Genomic_DNA"/>
</dbReference>
<evidence type="ECO:0000313" key="1">
    <source>
        <dbReference type="EMBL" id="GCC39763.1"/>
    </source>
</evidence>
<sequence length="107" mass="12446">MVLEQLRKHVGKYGWTSYLEPRLVTSDGKLWKPDIIFKKDNSSKVAVVDVTVRFENNDQSLEQAWTEKTQKYKHLSEEVERLPGGTEPQFFGFVSELEENGLERMTP</sequence>
<name>A0A401TAT9_CHIPU</name>
<evidence type="ECO:0000313" key="2">
    <source>
        <dbReference type="Proteomes" id="UP000287033"/>
    </source>
</evidence>
<gene>
    <name evidence="1" type="ORF">chiPu_0023403</name>
</gene>
<organism evidence="1 2">
    <name type="scientific">Chiloscyllium punctatum</name>
    <name type="common">Brownbanded bambooshark</name>
    <name type="synonym">Hemiscyllium punctatum</name>
    <dbReference type="NCBI Taxonomy" id="137246"/>
    <lineage>
        <taxon>Eukaryota</taxon>
        <taxon>Metazoa</taxon>
        <taxon>Chordata</taxon>
        <taxon>Craniata</taxon>
        <taxon>Vertebrata</taxon>
        <taxon>Chondrichthyes</taxon>
        <taxon>Elasmobranchii</taxon>
        <taxon>Galeomorphii</taxon>
        <taxon>Galeoidea</taxon>
        <taxon>Orectolobiformes</taxon>
        <taxon>Hemiscylliidae</taxon>
        <taxon>Chiloscyllium</taxon>
    </lineage>
</organism>
<protein>
    <submittedName>
        <fullName evidence="1">Uncharacterized protein</fullName>
    </submittedName>
</protein>
<comment type="caution">
    <text evidence="1">The sequence shown here is derived from an EMBL/GenBank/DDBJ whole genome shotgun (WGS) entry which is preliminary data.</text>
</comment>
<dbReference type="AlphaFoldDB" id="A0A401TAT9"/>